<keyword evidence="3" id="KW-0328">Glycosyltransferase</keyword>
<name>A0A4Y3UK12_9MICO</name>
<dbReference type="InterPro" id="IPR029057">
    <property type="entry name" value="PRTase-like"/>
</dbReference>
<dbReference type="Pfam" id="PF00156">
    <property type="entry name" value="Pribosyltran"/>
    <property type="match status" value="1"/>
</dbReference>
<dbReference type="InterPro" id="IPR051910">
    <property type="entry name" value="ComF/GntX_DNA_util-trans"/>
</dbReference>
<dbReference type="PANTHER" id="PTHR47505">
    <property type="entry name" value="DNA UTILIZATION PROTEIN YHGH"/>
    <property type="match status" value="1"/>
</dbReference>
<accession>A0A4Y3UK12</accession>
<keyword evidence="3" id="KW-0808">Transferase</keyword>
<evidence type="ECO:0000313" key="4">
    <source>
        <dbReference type="Proteomes" id="UP000319804"/>
    </source>
</evidence>
<keyword evidence="4" id="KW-1185">Reference proteome</keyword>
<dbReference type="AlphaFoldDB" id="A0A4Y3UK12"/>
<dbReference type="RefSeq" id="WP_141379910.1">
    <property type="nucleotide sequence ID" value="NZ_BJNA01000012.1"/>
</dbReference>
<dbReference type="SUPFAM" id="SSF53271">
    <property type="entry name" value="PRTase-like"/>
    <property type="match status" value="1"/>
</dbReference>
<organism evidence="3 4">
    <name type="scientific">Microbacterium lacticum</name>
    <dbReference type="NCBI Taxonomy" id="33885"/>
    <lineage>
        <taxon>Bacteria</taxon>
        <taxon>Bacillati</taxon>
        <taxon>Actinomycetota</taxon>
        <taxon>Actinomycetes</taxon>
        <taxon>Micrococcales</taxon>
        <taxon>Microbacteriaceae</taxon>
        <taxon>Microbacterium</taxon>
    </lineage>
</organism>
<reference evidence="3 4" key="1">
    <citation type="submission" date="2019-06" db="EMBL/GenBank/DDBJ databases">
        <title>Sequencing the genomes of 1000 actinobacteria strains.</title>
        <authorList>
            <person name="Klenk H.-P."/>
        </authorList>
    </citation>
    <scope>NUCLEOTIDE SEQUENCE [LARGE SCALE GENOMIC DNA]</scope>
    <source>
        <strain evidence="3 4">DSM 20427</strain>
    </source>
</reference>
<comment type="caution">
    <text evidence="3">The sequence shown here is derived from an EMBL/GenBank/DDBJ whole genome shotgun (WGS) entry which is preliminary data.</text>
</comment>
<dbReference type="PANTHER" id="PTHR47505:SF1">
    <property type="entry name" value="DNA UTILIZATION PROTEIN YHGH"/>
    <property type="match status" value="1"/>
</dbReference>
<evidence type="ECO:0000259" key="2">
    <source>
        <dbReference type="Pfam" id="PF00156"/>
    </source>
</evidence>
<dbReference type="GO" id="GO:0016757">
    <property type="term" value="F:glycosyltransferase activity"/>
    <property type="evidence" value="ECO:0007669"/>
    <property type="project" value="UniProtKB-KW"/>
</dbReference>
<comment type="similarity">
    <text evidence="1">Belongs to the ComF/GntX family.</text>
</comment>
<evidence type="ECO:0000256" key="1">
    <source>
        <dbReference type="ARBA" id="ARBA00008007"/>
    </source>
</evidence>
<dbReference type="CDD" id="cd06223">
    <property type="entry name" value="PRTases_typeI"/>
    <property type="match status" value="1"/>
</dbReference>
<dbReference type="OrthoDB" id="5242900at2"/>
<sequence>MRSASSGHPPAAPTPVAPLAAAARDALAGALSLVFPTWCAGCDLADATLCAPCRAALQPEVRTRALGGTFTVFAGLPFEGVVARVLRAYKEEGRTALAAPLAVALRAAAHAALAGGPGEPVIVVPVPTSPGAMRRRGYRVVELLARHAGLHPQRALRAGVRAADQRGLGAEDRERNVTGSMRLGRGWDTRLAGRAVLLVDDIVTTGATLREAARALSAGGARVVGAATVASTPRRRFLTATGR</sequence>
<dbReference type="Proteomes" id="UP000319804">
    <property type="component" value="Unassembled WGS sequence"/>
</dbReference>
<evidence type="ECO:0000313" key="3">
    <source>
        <dbReference type="EMBL" id="TQM98958.1"/>
    </source>
</evidence>
<dbReference type="InterPro" id="IPR000836">
    <property type="entry name" value="PRTase_dom"/>
</dbReference>
<feature type="domain" description="Phosphoribosyltransferase" evidence="2">
    <location>
        <begin position="190"/>
        <end position="236"/>
    </location>
</feature>
<dbReference type="Gene3D" id="3.40.50.2020">
    <property type="match status" value="1"/>
</dbReference>
<dbReference type="EMBL" id="VFPS01000002">
    <property type="protein sequence ID" value="TQM98958.1"/>
    <property type="molecule type" value="Genomic_DNA"/>
</dbReference>
<protein>
    <submittedName>
        <fullName evidence="3">Putative amidophosphoribosyltransferase</fullName>
    </submittedName>
</protein>
<proteinExistence type="inferred from homology"/>
<gene>
    <name evidence="3" type="ORF">FHX68_1679</name>
</gene>